<evidence type="ECO:0000313" key="1">
    <source>
        <dbReference type="EMBL" id="MDA5095016.1"/>
    </source>
</evidence>
<dbReference type="InterPro" id="IPR009061">
    <property type="entry name" value="DNA-bd_dom_put_sf"/>
</dbReference>
<organism evidence="1 2">
    <name type="scientific">Aliiroseovarius salicola</name>
    <dbReference type="NCBI Taxonomy" id="3009082"/>
    <lineage>
        <taxon>Bacteria</taxon>
        <taxon>Pseudomonadati</taxon>
        <taxon>Pseudomonadota</taxon>
        <taxon>Alphaproteobacteria</taxon>
        <taxon>Rhodobacterales</taxon>
        <taxon>Paracoccaceae</taxon>
        <taxon>Aliiroseovarius</taxon>
    </lineage>
</organism>
<name>A0ABT4W3E9_9RHOB</name>
<proteinExistence type="predicted"/>
<dbReference type="Gene3D" id="1.10.10.10">
    <property type="entry name" value="Winged helix-like DNA-binding domain superfamily/Winged helix DNA-binding domain"/>
    <property type="match status" value="1"/>
</dbReference>
<gene>
    <name evidence="1" type="ORF">O2N63_13075</name>
</gene>
<dbReference type="EMBL" id="JAQIIO010000007">
    <property type="protein sequence ID" value="MDA5095016.1"/>
    <property type="molecule type" value="Genomic_DNA"/>
</dbReference>
<reference evidence="1 2" key="1">
    <citation type="submission" date="2023-01" db="EMBL/GenBank/DDBJ databases">
        <authorList>
            <person name="Yoon J.-W."/>
        </authorList>
    </citation>
    <scope>NUCLEOTIDE SEQUENCE [LARGE SCALE GENOMIC DNA]</scope>
    <source>
        <strain evidence="1 2">KMU-50</strain>
    </source>
</reference>
<comment type="caution">
    <text evidence="1">The sequence shown here is derived from an EMBL/GenBank/DDBJ whole genome shotgun (WGS) entry which is preliminary data.</text>
</comment>
<dbReference type="InterPro" id="IPR036388">
    <property type="entry name" value="WH-like_DNA-bd_sf"/>
</dbReference>
<dbReference type="GO" id="GO:0003677">
    <property type="term" value="F:DNA binding"/>
    <property type="evidence" value="ECO:0007669"/>
    <property type="project" value="UniProtKB-KW"/>
</dbReference>
<keyword evidence="2" id="KW-1185">Reference proteome</keyword>
<accession>A0ABT4W3E9</accession>
<dbReference type="RefSeq" id="WP_271054724.1">
    <property type="nucleotide sequence ID" value="NZ_JAQIIO010000007.1"/>
</dbReference>
<keyword evidence="1" id="KW-0238">DNA-binding</keyword>
<dbReference type="SUPFAM" id="SSF46955">
    <property type="entry name" value="Putative DNA-binding domain"/>
    <property type="match status" value="1"/>
</dbReference>
<protein>
    <submittedName>
        <fullName evidence="1">DNA-binding protein</fullName>
    </submittedName>
</protein>
<evidence type="ECO:0000313" key="2">
    <source>
        <dbReference type="Proteomes" id="UP001528040"/>
    </source>
</evidence>
<sequence length="66" mass="7390">MNSTKLQTFLSKQAAADFLGVSVRTLDRRHAEGSGPPRIKHGAKIGYFHSSIIEWLKKLEKQPVRG</sequence>
<dbReference type="Proteomes" id="UP001528040">
    <property type="component" value="Unassembled WGS sequence"/>
</dbReference>